<gene>
    <name evidence="3" type="ORF">LSUB1_G008929</name>
</gene>
<reference evidence="3 4" key="1">
    <citation type="submission" date="2018-05" db="EMBL/GenBank/DDBJ databases">
        <title>Genome sequencing and assembly of the regulated plant pathogen Lachnellula willkommii and related sister species for the development of diagnostic species identification markers.</title>
        <authorList>
            <person name="Giroux E."/>
            <person name="Bilodeau G."/>
        </authorList>
    </citation>
    <scope>NUCLEOTIDE SEQUENCE [LARGE SCALE GENOMIC DNA]</scope>
    <source>
        <strain evidence="3 4">CBS 197.66</strain>
    </source>
</reference>
<evidence type="ECO:0000256" key="1">
    <source>
        <dbReference type="SAM" id="SignalP"/>
    </source>
</evidence>
<evidence type="ECO:0000313" key="4">
    <source>
        <dbReference type="Proteomes" id="UP000462212"/>
    </source>
</evidence>
<keyword evidence="1" id="KW-0732">Signal</keyword>
<protein>
    <recommendedName>
        <fullName evidence="2">Neprosin PEP catalytic domain-containing protein</fullName>
    </recommendedName>
</protein>
<organism evidence="3 4">
    <name type="scientific">Lachnellula subtilissima</name>
    <dbReference type="NCBI Taxonomy" id="602034"/>
    <lineage>
        <taxon>Eukaryota</taxon>
        <taxon>Fungi</taxon>
        <taxon>Dikarya</taxon>
        <taxon>Ascomycota</taxon>
        <taxon>Pezizomycotina</taxon>
        <taxon>Leotiomycetes</taxon>
        <taxon>Helotiales</taxon>
        <taxon>Lachnaceae</taxon>
        <taxon>Lachnellula</taxon>
    </lineage>
</organism>
<accession>A0A8H8U4R5</accession>
<evidence type="ECO:0000259" key="2">
    <source>
        <dbReference type="PROSITE" id="PS52045"/>
    </source>
</evidence>
<name>A0A8H8U4R5_9HELO</name>
<dbReference type="PANTHER" id="PTHR31589">
    <property type="entry name" value="PROTEIN, PUTATIVE (DUF239)-RELATED-RELATED"/>
    <property type="match status" value="1"/>
</dbReference>
<keyword evidence="4" id="KW-1185">Reference proteome</keyword>
<feature type="chain" id="PRO_5034179276" description="Neprosin PEP catalytic domain-containing protein" evidence="1">
    <location>
        <begin position="21"/>
        <end position="375"/>
    </location>
</feature>
<dbReference type="AlphaFoldDB" id="A0A8H8U4R5"/>
<dbReference type="PROSITE" id="PS52045">
    <property type="entry name" value="NEPROSIN_PEP_CD"/>
    <property type="match status" value="1"/>
</dbReference>
<dbReference type="EMBL" id="QGMJ01001539">
    <property type="protein sequence ID" value="TVY31418.1"/>
    <property type="molecule type" value="Genomic_DNA"/>
</dbReference>
<evidence type="ECO:0000313" key="3">
    <source>
        <dbReference type="EMBL" id="TVY31418.1"/>
    </source>
</evidence>
<dbReference type="OrthoDB" id="1858978at2759"/>
<comment type="caution">
    <text evidence="3">The sequence shown here is derived from an EMBL/GenBank/DDBJ whole genome shotgun (WGS) entry which is preliminary data.</text>
</comment>
<proteinExistence type="predicted"/>
<dbReference type="PANTHER" id="PTHR31589:SF110">
    <property type="entry name" value="PROTEIN, PUTATIVE (DUF239)-RELATED"/>
    <property type="match status" value="1"/>
</dbReference>
<sequence length="375" mass="40090">MGSLLKNLSLAFLLAAGGTSKPISSPKNPVSGPRAGLNILKTTVTETHTLDWIAIDSQGTIASAPPLPARRSNASAPTVELMQAGVGIGPPGTVPIPRVNAKLQASTNRVIKQLPPTKLSAQKQKPKRQYNGNHWYVSSDQNVANIGGSATFSIFAPYVQSSGDFSLLQTAVTKSNVPIPNNPSSSGGQTLEAGWINYPDQVSSPHLFTYFTTCNYQCSGDNAGGWNTDQAGWVQVSSKYYPGTVFVPNSVDGGAQYDIQLEYQLYQGNWWLYVIDTWIGYYPASLFSAGEADASVTLAAGSDTIFYYGEIYNSENALTTTDMGSGEFAAAGSGKAAYVRNMVYQDAASAYHDYTAGFWNSDDSRYTNVSANVVL</sequence>
<dbReference type="InterPro" id="IPR004314">
    <property type="entry name" value="Neprosin"/>
</dbReference>
<dbReference type="Proteomes" id="UP000462212">
    <property type="component" value="Unassembled WGS sequence"/>
</dbReference>
<dbReference type="InterPro" id="IPR053168">
    <property type="entry name" value="Glutamic_endopeptidase"/>
</dbReference>
<feature type="domain" description="Neprosin PEP catalytic" evidence="2">
    <location>
        <begin position="127"/>
        <end position="375"/>
    </location>
</feature>
<feature type="signal peptide" evidence="1">
    <location>
        <begin position="1"/>
        <end position="20"/>
    </location>
</feature>
<dbReference type="Pfam" id="PF03080">
    <property type="entry name" value="Neprosin"/>
    <property type="match status" value="1"/>
</dbReference>